<keyword evidence="1" id="KW-0175">Coiled coil</keyword>
<evidence type="ECO:0000256" key="2">
    <source>
        <dbReference type="SAM" id="MobiDB-lite"/>
    </source>
</evidence>
<organism evidence="3 4">
    <name type="scientific">Lophiostoma macrostomum CBS 122681</name>
    <dbReference type="NCBI Taxonomy" id="1314788"/>
    <lineage>
        <taxon>Eukaryota</taxon>
        <taxon>Fungi</taxon>
        <taxon>Dikarya</taxon>
        <taxon>Ascomycota</taxon>
        <taxon>Pezizomycotina</taxon>
        <taxon>Dothideomycetes</taxon>
        <taxon>Pleosporomycetidae</taxon>
        <taxon>Pleosporales</taxon>
        <taxon>Lophiostomataceae</taxon>
        <taxon>Lophiostoma</taxon>
    </lineage>
</organism>
<dbReference type="Proteomes" id="UP000799324">
    <property type="component" value="Unassembled WGS sequence"/>
</dbReference>
<feature type="coiled-coil region" evidence="1">
    <location>
        <begin position="69"/>
        <end position="96"/>
    </location>
</feature>
<feature type="region of interest" description="Disordered" evidence="2">
    <location>
        <begin position="1"/>
        <end position="21"/>
    </location>
</feature>
<sequence>MSSEQATPHAEITSDPIKPVPESEYGKFAQDCVKLARKFPSVEADVDTRIEECQESLKVSSIESMDSATEKLSQSLETLESMCKQFQNQKKAIEASSVLRENVNAVFNKNLRGSAKAQREVELAKLDALQEDQTTDCEESKSETE</sequence>
<reference evidence="3" key="1">
    <citation type="journal article" date="2020" name="Stud. Mycol.">
        <title>101 Dothideomycetes genomes: a test case for predicting lifestyles and emergence of pathogens.</title>
        <authorList>
            <person name="Haridas S."/>
            <person name="Albert R."/>
            <person name="Binder M."/>
            <person name="Bloem J."/>
            <person name="Labutti K."/>
            <person name="Salamov A."/>
            <person name="Andreopoulos B."/>
            <person name="Baker S."/>
            <person name="Barry K."/>
            <person name="Bills G."/>
            <person name="Bluhm B."/>
            <person name="Cannon C."/>
            <person name="Castanera R."/>
            <person name="Culley D."/>
            <person name="Daum C."/>
            <person name="Ezra D."/>
            <person name="Gonzalez J."/>
            <person name="Henrissat B."/>
            <person name="Kuo A."/>
            <person name="Liang C."/>
            <person name="Lipzen A."/>
            <person name="Lutzoni F."/>
            <person name="Magnuson J."/>
            <person name="Mondo S."/>
            <person name="Nolan M."/>
            <person name="Ohm R."/>
            <person name="Pangilinan J."/>
            <person name="Park H.-J."/>
            <person name="Ramirez L."/>
            <person name="Alfaro M."/>
            <person name="Sun H."/>
            <person name="Tritt A."/>
            <person name="Yoshinaga Y."/>
            <person name="Zwiers L.-H."/>
            <person name="Turgeon B."/>
            <person name="Goodwin S."/>
            <person name="Spatafora J."/>
            <person name="Crous P."/>
            <person name="Grigoriev I."/>
        </authorList>
    </citation>
    <scope>NUCLEOTIDE SEQUENCE</scope>
    <source>
        <strain evidence="3">CBS 122681</strain>
    </source>
</reference>
<evidence type="ECO:0000313" key="3">
    <source>
        <dbReference type="EMBL" id="KAF2648233.1"/>
    </source>
</evidence>
<gene>
    <name evidence="3" type="ORF">K491DRAFT_722763</name>
</gene>
<name>A0A6A6SNP6_9PLEO</name>
<protein>
    <submittedName>
        <fullName evidence="3">Uncharacterized protein</fullName>
    </submittedName>
</protein>
<proteinExistence type="predicted"/>
<accession>A0A6A6SNP6</accession>
<evidence type="ECO:0000313" key="4">
    <source>
        <dbReference type="Proteomes" id="UP000799324"/>
    </source>
</evidence>
<evidence type="ECO:0000256" key="1">
    <source>
        <dbReference type="SAM" id="Coils"/>
    </source>
</evidence>
<keyword evidence="4" id="KW-1185">Reference proteome</keyword>
<dbReference type="AlphaFoldDB" id="A0A6A6SNP6"/>
<dbReference type="EMBL" id="MU004550">
    <property type="protein sequence ID" value="KAF2648233.1"/>
    <property type="molecule type" value="Genomic_DNA"/>
</dbReference>